<proteinExistence type="predicted"/>
<evidence type="ECO:0000313" key="2">
    <source>
        <dbReference type="EMBL" id="QHT22537.1"/>
    </source>
</evidence>
<protein>
    <submittedName>
        <fullName evidence="2">Uncharacterized protein</fullName>
    </submittedName>
</protein>
<reference evidence="2" key="1">
    <citation type="journal article" date="2020" name="Nature">
        <title>Giant virus diversity and host interactions through global metagenomics.</title>
        <authorList>
            <person name="Schulz F."/>
            <person name="Roux S."/>
            <person name="Paez-Espino D."/>
            <person name="Jungbluth S."/>
            <person name="Walsh D.A."/>
            <person name="Denef V.J."/>
            <person name="McMahon K.D."/>
            <person name="Konstantinidis K.T."/>
            <person name="Eloe-Fadrosh E.A."/>
            <person name="Kyrpides N.C."/>
            <person name="Woyke T."/>
        </authorList>
    </citation>
    <scope>NUCLEOTIDE SEQUENCE</scope>
    <source>
        <strain evidence="2">GVMAG-M-3300023179-111</strain>
    </source>
</reference>
<sequence length="104" mass="12364">MYFMNSDGTINTSYDLPHLTQTQIDSLQPTPPPGYVSPVPQQNEIKTKENFRDHLYRRRSNCNCNYCWKNFILMTVFYAFIIYFLYLISKFLLSSTETKEEKTI</sequence>
<name>A0A6C0E069_9ZZZZ</name>
<organism evidence="2">
    <name type="scientific">viral metagenome</name>
    <dbReference type="NCBI Taxonomy" id="1070528"/>
    <lineage>
        <taxon>unclassified sequences</taxon>
        <taxon>metagenomes</taxon>
        <taxon>organismal metagenomes</taxon>
    </lineage>
</organism>
<accession>A0A6C0E069</accession>
<feature type="transmembrane region" description="Helical" evidence="1">
    <location>
        <begin position="66"/>
        <end position="88"/>
    </location>
</feature>
<keyword evidence="1" id="KW-0812">Transmembrane</keyword>
<keyword evidence="1" id="KW-1133">Transmembrane helix</keyword>
<dbReference type="EMBL" id="MN739711">
    <property type="protein sequence ID" value="QHT22537.1"/>
    <property type="molecule type" value="Genomic_DNA"/>
</dbReference>
<keyword evidence="1" id="KW-0472">Membrane</keyword>
<dbReference type="AlphaFoldDB" id="A0A6C0E069"/>
<evidence type="ECO:0000256" key="1">
    <source>
        <dbReference type="SAM" id="Phobius"/>
    </source>
</evidence>